<name>A0A1A6A3K4_9TREE</name>
<evidence type="ECO:0000259" key="9">
    <source>
        <dbReference type="PROSITE" id="PS51722"/>
    </source>
</evidence>
<dbReference type="EMBL" id="KI894032">
    <property type="protein sequence ID" value="OBR84635.1"/>
    <property type="molecule type" value="Genomic_DNA"/>
</dbReference>
<keyword evidence="4" id="KW-0342">GTP-binding</keyword>
<dbReference type="GO" id="GO:0000398">
    <property type="term" value="P:mRNA splicing, via spliceosome"/>
    <property type="evidence" value="ECO:0007669"/>
    <property type="project" value="TreeGrafter"/>
</dbReference>
<dbReference type="CDD" id="cd04167">
    <property type="entry name" value="Snu114p"/>
    <property type="match status" value="1"/>
</dbReference>
<evidence type="ECO:0000256" key="6">
    <source>
        <dbReference type="ARBA" id="ARBA00023242"/>
    </source>
</evidence>
<dbReference type="Gene3D" id="2.40.30.10">
    <property type="entry name" value="Translation factors"/>
    <property type="match status" value="1"/>
</dbReference>
<dbReference type="NCBIfam" id="TIGR00231">
    <property type="entry name" value="small_GTP"/>
    <property type="match status" value="1"/>
</dbReference>
<dbReference type="AlphaFoldDB" id="A0A1A6A3K4"/>
<dbReference type="InterPro" id="IPR004161">
    <property type="entry name" value="EFTu-like_2"/>
</dbReference>
<dbReference type="InterPro" id="IPR031950">
    <property type="entry name" value="EFTUD2_N"/>
</dbReference>
<keyword evidence="10" id="KW-0687">Ribonucleoprotein</keyword>
<dbReference type="InterPro" id="IPR000640">
    <property type="entry name" value="EFG_V-like"/>
</dbReference>
<dbReference type="Pfam" id="PF16004">
    <property type="entry name" value="EFTUD2"/>
    <property type="match status" value="1"/>
</dbReference>
<dbReference type="InterPro" id="IPR000795">
    <property type="entry name" value="T_Tr_GTP-bd_dom"/>
</dbReference>
<dbReference type="FunFam" id="3.30.70.240:FF:000004">
    <property type="entry name" value="116 kDa U5 small nuclear ribonucleoprotein"/>
    <property type="match status" value="1"/>
</dbReference>
<evidence type="ECO:0000256" key="5">
    <source>
        <dbReference type="ARBA" id="ARBA00023187"/>
    </source>
</evidence>
<dbReference type="SUPFAM" id="SSF50447">
    <property type="entry name" value="Translation proteins"/>
    <property type="match status" value="1"/>
</dbReference>
<comment type="function">
    <text evidence="7">Component of the U5 snRNP complex required for pre-mRNA splicing. Binds GTP.</text>
</comment>
<dbReference type="FunFam" id="3.40.50.300:FF:000646">
    <property type="entry name" value="U5 small nuclear ribonucleoprotein component"/>
    <property type="match status" value="1"/>
</dbReference>
<dbReference type="Gene3D" id="3.30.230.10">
    <property type="match status" value="1"/>
</dbReference>
<evidence type="ECO:0000256" key="7">
    <source>
        <dbReference type="ARBA" id="ARBA00055641"/>
    </source>
</evidence>
<dbReference type="InterPro" id="IPR009000">
    <property type="entry name" value="Transl_B-barrel_sf"/>
</dbReference>
<dbReference type="CDD" id="cd04098">
    <property type="entry name" value="eEF2_C_snRNP"/>
    <property type="match status" value="1"/>
</dbReference>
<dbReference type="FunFam" id="3.30.70.870:FF:000002">
    <property type="entry name" value="Translation elongation factor 2"/>
    <property type="match status" value="1"/>
</dbReference>
<dbReference type="SMART" id="SM00889">
    <property type="entry name" value="EFG_IV"/>
    <property type="match status" value="1"/>
</dbReference>
<dbReference type="GO" id="GO:0005525">
    <property type="term" value="F:GTP binding"/>
    <property type="evidence" value="ECO:0007669"/>
    <property type="project" value="UniProtKB-KW"/>
</dbReference>
<dbReference type="Gene3D" id="3.30.70.870">
    <property type="entry name" value="Elongation Factor G (Translational Gtpase), domain 3"/>
    <property type="match status" value="1"/>
</dbReference>
<dbReference type="SUPFAM" id="SSF54211">
    <property type="entry name" value="Ribosomal protein S5 domain 2-like"/>
    <property type="match status" value="1"/>
</dbReference>
<dbReference type="PANTHER" id="PTHR42908">
    <property type="entry name" value="TRANSLATION ELONGATION FACTOR-RELATED"/>
    <property type="match status" value="1"/>
</dbReference>
<protein>
    <submittedName>
        <fullName evidence="10">U5 small nuclear ribonucleoprotein component</fullName>
    </submittedName>
</protein>
<keyword evidence="5" id="KW-0508">mRNA splicing</keyword>
<dbReference type="GO" id="GO:0046540">
    <property type="term" value="C:U4/U6 x U5 tri-snRNP complex"/>
    <property type="evidence" value="ECO:0007669"/>
    <property type="project" value="TreeGrafter"/>
</dbReference>
<feature type="domain" description="Tr-type G" evidence="9">
    <location>
        <begin position="146"/>
        <end position="422"/>
    </location>
</feature>
<dbReference type="FunFam" id="3.30.230.10:FF:000009">
    <property type="entry name" value="116 kDa U5 small nuclear ribonucleoprotein component"/>
    <property type="match status" value="1"/>
</dbReference>
<dbReference type="Pfam" id="PF00679">
    <property type="entry name" value="EFG_C"/>
    <property type="match status" value="1"/>
</dbReference>
<gene>
    <name evidence="10" type="ORF">I303_05494</name>
</gene>
<feature type="compositionally biased region" description="Acidic residues" evidence="8">
    <location>
        <begin position="47"/>
        <end position="57"/>
    </location>
</feature>
<evidence type="ECO:0000256" key="8">
    <source>
        <dbReference type="SAM" id="MobiDB-lite"/>
    </source>
</evidence>
<evidence type="ECO:0000313" key="10">
    <source>
        <dbReference type="EMBL" id="OBR84635.1"/>
    </source>
</evidence>
<evidence type="ECO:0000256" key="3">
    <source>
        <dbReference type="ARBA" id="ARBA00022741"/>
    </source>
</evidence>
<dbReference type="InterPro" id="IPR035647">
    <property type="entry name" value="EFG_III/V"/>
</dbReference>
<keyword evidence="2" id="KW-0507">mRNA processing</keyword>
<dbReference type="InterPro" id="IPR005517">
    <property type="entry name" value="Transl_elong_EFG/EF2_IV"/>
</dbReference>
<dbReference type="SUPFAM" id="SSF54980">
    <property type="entry name" value="EF-G C-terminal domain-like"/>
    <property type="match status" value="2"/>
</dbReference>
<dbReference type="Gene3D" id="3.30.70.240">
    <property type="match status" value="1"/>
</dbReference>
<dbReference type="PANTHER" id="PTHR42908:SF6">
    <property type="entry name" value="116 KDA U5 SMALL NUCLEAR RIBONUCLEOPROTEIN COMPONENT"/>
    <property type="match status" value="1"/>
</dbReference>
<dbReference type="Gene3D" id="3.40.50.300">
    <property type="entry name" value="P-loop containing nucleotide triphosphate hydrolases"/>
    <property type="match status" value="1"/>
</dbReference>
<dbReference type="PROSITE" id="PS51722">
    <property type="entry name" value="G_TR_2"/>
    <property type="match status" value="1"/>
</dbReference>
<dbReference type="InterPro" id="IPR027417">
    <property type="entry name" value="P-loop_NTPase"/>
</dbReference>
<dbReference type="Pfam" id="PF03764">
    <property type="entry name" value="EFG_IV"/>
    <property type="match status" value="1"/>
</dbReference>
<reference evidence="10" key="1">
    <citation type="submission" date="2013-07" db="EMBL/GenBank/DDBJ databases">
        <title>The Genome Sequence of Cryptococcus dejecticola CBS10117.</title>
        <authorList>
            <consortium name="The Broad Institute Genome Sequencing Platform"/>
            <person name="Cuomo C."/>
            <person name="Litvintseva A."/>
            <person name="Chen Y."/>
            <person name="Heitman J."/>
            <person name="Sun S."/>
            <person name="Springer D."/>
            <person name="Dromer F."/>
            <person name="Young S.K."/>
            <person name="Zeng Q."/>
            <person name="Gargeya S."/>
            <person name="Fitzgerald M."/>
            <person name="Abouelleil A."/>
            <person name="Alvarado L."/>
            <person name="Berlin A.M."/>
            <person name="Chapman S.B."/>
            <person name="Dewar J."/>
            <person name="Goldberg J."/>
            <person name="Griggs A."/>
            <person name="Gujja S."/>
            <person name="Hansen M."/>
            <person name="Howarth C."/>
            <person name="Imamovic A."/>
            <person name="Larimer J."/>
            <person name="McCowan C."/>
            <person name="Murphy C."/>
            <person name="Pearson M."/>
            <person name="Priest M."/>
            <person name="Roberts A."/>
            <person name="Saif S."/>
            <person name="Shea T."/>
            <person name="Sykes S."/>
            <person name="Wortman J."/>
            <person name="Nusbaum C."/>
            <person name="Birren B."/>
        </authorList>
    </citation>
    <scope>NUCLEOTIDE SEQUENCE [LARGE SCALE GENOMIC DNA]</scope>
    <source>
        <strain evidence="10">CBS 10117</strain>
    </source>
</reference>
<dbReference type="GO" id="GO:0000974">
    <property type="term" value="C:Prp19 complex"/>
    <property type="evidence" value="ECO:0007669"/>
    <property type="project" value="UniProtKB-ARBA"/>
</dbReference>
<dbReference type="InterPro" id="IPR005225">
    <property type="entry name" value="Small_GTP-bd"/>
</dbReference>
<dbReference type="SUPFAM" id="SSF52540">
    <property type="entry name" value="P-loop containing nucleoside triphosphate hydrolases"/>
    <property type="match status" value="1"/>
</dbReference>
<dbReference type="PRINTS" id="PR00315">
    <property type="entry name" value="ELONGATNFCT"/>
</dbReference>
<dbReference type="InterPro" id="IPR014721">
    <property type="entry name" value="Ribsml_uS5_D2-typ_fold_subgr"/>
</dbReference>
<dbReference type="InterPro" id="IPR035655">
    <property type="entry name" value="U5-116kDa_C"/>
</dbReference>
<dbReference type="FunFam" id="2.40.30.10:FF:000029">
    <property type="entry name" value="116 kDa U5 small nuclear ribonucleoprotein component"/>
    <property type="match status" value="1"/>
</dbReference>
<dbReference type="InterPro" id="IPR044121">
    <property type="entry name" value="Snu114_GTP-bd"/>
</dbReference>
<dbReference type="CDD" id="cd01683">
    <property type="entry name" value="EF2_IV_snRNP"/>
    <property type="match status" value="1"/>
</dbReference>
<dbReference type="CDD" id="cd04090">
    <property type="entry name" value="EF2_II_snRNP"/>
    <property type="match status" value="1"/>
</dbReference>
<keyword evidence="3" id="KW-0547">Nucleotide-binding</keyword>
<dbReference type="STRING" id="1296121.A0A1A6A3K4"/>
<dbReference type="GO" id="GO:0003924">
    <property type="term" value="F:GTPase activity"/>
    <property type="evidence" value="ECO:0007669"/>
    <property type="project" value="InterPro"/>
</dbReference>
<sequence length="997" mass="110548">MSRYLEFGNYIGGDLDSDEESDIDVAPSAPSQPGPSAPSQAYAPLEGLEDEDEEMDEDTGMEMTLHGVDGTAGNQVVLHEDKKYYATAAETYGEDVETMVQEEDAQLLSEPIIAPIKVKSFTVQEKGLPETRFDRNFMIDLMNYPDMIRNVMVAGHIHHGKTSLLDMLVFETHQMTYDVDNPVRYTDTHVLSRSREISIKSGPMSLVLQNSKGKSSLVNIIDTPGHVNFVDEVASIGRLVDGVVLVVDVVEGVMHGTEQIIKHALQEKLNIVLVVNKMDRLILELRLPPKDAFYKIKHTIEEVNSIIASIDPDESLRVSPELGNVAFASTQMGWCFTLRSFAAMYSDTFGSFDVDEFAMRLWGNIYFDSERRKFTRKQSDMDQKRSFEHFILEPLYKLYSQVLSEDSATLKETLADLNITLRPAAYKMDVRPLLKVVLEAFFGPSVGLVDMITEHIPSPKANAEQKASFNAHYCIRHTYTGPLTSDLTDSMVKCDSQGPTVVHVAKLYHTTDAETFRAYGRVMSGTVRVGQTVRVLGEGYSLEDEEDMVNAVVEGVLIDESRYTVDVPSAGGGNLVLLAGVDASISKTATIVGEDVEDDLYIFKPIKHLTASVLKVAVEPISPSELPKMLEGLRKINKSYPLVTTKVEESGEHIILGTGELYMDCILHDLRKLFSEIEIKVSDPVTKFCETVVETSALKCYAETPNKKNKLTMISEPLETGIAQDIESGKVSMRMTNKERGKFFESKYQWDLLASRNIWAFGPEENGANVLINDTLPSEVDTKLLGSVKESVKQGFQWGTREGPLCDEPIRGVKFRILDANIAQEPIYRGGGQIIPTARRVCYSSFLLATPRLLEPVYYVEVQAPADCVAAVYTVLSRRRGHVTKDIPKPGSPLYTVKAHIPVLDANGFETDLRTATMGQAFVQMSFDHWSTVPGDPTDSSIQLRPLEPATGQSLARDLVLKTRRRKGLSDSIAVAKYLEDETIIAISASGNADLLG</sequence>
<dbReference type="InterPro" id="IPR020568">
    <property type="entry name" value="Ribosomal_Su5_D2-typ_SF"/>
</dbReference>
<dbReference type="GO" id="GO:0005682">
    <property type="term" value="C:U5 snRNP"/>
    <property type="evidence" value="ECO:0007669"/>
    <property type="project" value="UniProtKB-ARBA"/>
</dbReference>
<comment type="subcellular location">
    <subcellularLocation>
        <location evidence="1">Nucleus</location>
    </subcellularLocation>
</comment>
<evidence type="ECO:0000256" key="1">
    <source>
        <dbReference type="ARBA" id="ARBA00004123"/>
    </source>
</evidence>
<feature type="region of interest" description="Disordered" evidence="8">
    <location>
        <begin position="1"/>
        <end position="57"/>
    </location>
</feature>
<keyword evidence="6" id="KW-0539">Nucleus</keyword>
<dbReference type="Pfam" id="PF03144">
    <property type="entry name" value="GTP_EFTU_D2"/>
    <property type="match status" value="1"/>
</dbReference>
<dbReference type="SMART" id="SM00838">
    <property type="entry name" value="EFG_C"/>
    <property type="match status" value="1"/>
</dbReference>
<dbReference type="Pfam" id="PF00009">
    <property type="entry name" value="GTP_EFTU"/>
    <property type="match status" value="1"/>
</dbReference>
<dbReference type="GO" id="GO:0071007">
    <property type="term" value="C:U2-type catalytic step 2 spliceosome"/>
    <property type="evidence" value="ECO:0007669"/>
    <property type="project" value="TreeGrafter"/>
</dbReference>
<proteinExistence type="predicted"/>
<dbReference type="GO" id="GO:0005829">
    <property type="term" value="C:cytosol"/>
    <property type="evidence" value="ECO:0007669"/>
    <property type="project" value="TreeGrafter"/>
</dbReference>
<organism evidence="10">
    <name type="scientific">Kwoniella dejecticola CBS 10117</name>
    <dbReference type="NCBI Taxonomy" id="1296121"/>
    <lineage>
        <taxon>Eukaryota</taxon>
        <taxon>Fungi</taxon>
        <taxon>Dikarya</taxon>
        <taxon>Basidiomycota</taxon>
        <taxon>Agaricomycotina</taxon>
        <taxon>Tremellomycetes</taxon>
        <taxon>Tremellales</taxon>
        <taxon>Cryptococcaceae</taxon>
        <taxon>Kwoniella</taxon>
    </lineage>
</organism>
<evidence type="ECO:0000256" key="4">
    <source>
        <dbReference type="ARBA" id="ARBA00023134"/>
    </source>
</evidence>
<dbReference type="OrthoDB" id="364892at2759"/>
<accession>A0A1A6A3K4</accession>
<dbReference type="CDD" id="cd16264">
    <property type="entry name" value="snRNP_III"/>
    <property type="match status" value="1"/>
</dbReference>
<evidence type="ECO:0000256" key="2">
    <source>
        <dbReference type="ARBA" id="ARBA00022664"/>
    </source>
</evidence>
<dbReference type="VEuPathDB" id="FungiDB:I303_05494"/>
<dbReference type="GO" id="GO:0030623">
    <property type="term" value="F:U5 snRNA binding"/>
    <property type="evidence" value="ECO:0007669"/>
    <property type="project" value="TreeGrafter"/>
</dbReference>
<feature type="compositionally biased region" description="Low complexity" evidence="8">
    <location>
        <begin position="37"/>
        <end position="46"/>
    </location>
</feature>